<comment type="caution">
    <text evidence="5">The sequence shown here is derived from an EMBL/GenBank/DDBJ whole genome shotgun (WGS) entry which is preliminary data.</text>
</comment>
<keyword evidence="2" id="KW-0808">Transferase</keyword>
<dbReference type="STRING" id="1802435.A2114_02700"/>
<evidence type="ECO:0000313" key="6">
    <source>
        <dbReference type="Proteomes" id="UP000176494"/>
    </source>
</evidence>
<evidence type="ECO:0000256" key="1">
    <source>
        <dbReference type="ARBA" id="ARBA00022676"/>
    </source>
</evidence>
<accession>A0A1G2Q9Q2</accession>
<feature type="domain" description="Glycosyltransferase subfamily 4-like N-terminal" evidence="4">
    <location>
        <begin position="14"/>
        <end position="171"/>
    </location>
</feature>
<dbReference type="SUPFAM" id="SSF53756">
    <property type="entry name" value="UDP-Glycosyltransferase/glycogen phosphorylase"/>
    <property type="match status" value="1"/>
</dbReference>
<name>A0A1G2Q9Q2_9BACT</name>
<dbReference type="PANTHER" id="PTHR12526">
    <property type="entry name" value="GLYCOSYLTRANSFERASE"/>
    <property type="match status" value="1"/>
</dbReference>
<sequence>MPEKILIVINNLAFGGAERLVVDQINELNQRGVWVELLTLVKTDKANFNDRLKLPVSQYHHLELNFNRLGNLWSMVQFLSRRKDFTIITHLFLANTLVRLAALLVWPWPQLVVYEHNVYSQEKGWRHLLMDKFLALFTYRIIAVSAAVRDFWQKRVNPSKVRLVKNGIATDWLDDLPLVADTRRALGLTPDDLVVVSVGNVTPQKGYELILQIAPALLKRYTNLHFLIAGRAEGGYADKLKAAAVAGDLAERVRFLGARSDAPAIM</sequence>
<evidence type="ECO:0000259" key="4">
    <source>
        <dbReference type="Pfam" id="PF13439"/>
    </source>
</evidence>
<evidence type="ECO:0000256" key="2">
    <source>
        <dbReference type="ARBA" id="ARBA00022679"/>
    </source>
</evidence>
<evidence type="ECO:0000259" key="3">
    <source>
        <dbReference type="Pfam" id="PF00534"/>
    </source>
</evidence>
<evidence type="ECO:0000313" key="5">
    <source>
        <dbReference type="EMBL" id="OHA57250.1"/>
    </source>
</evidence>
<dbReference type="InterPro" id="IPR001296">
    <property type="entry name" value="Glyco_trans_1"/>
</dbReference>
<dbReference type="Proteomes" id="UP000176494">
    <property type="component" value="Unassembled WGS sequence"/>
</dbReference>
<gene>
    <name evidence="5" type="ORF">A2114_02700</name>
</gene>
<reference evidence="5 6" key="1">
    <citation type="journal article" date="2016" name="Nat. Commun.">
        <title>Thousands of microbial genomes shed light on interconnected biogeochemical processes in an aquifer system.</title>
        <authorList>
            <person name="Anantharaman K."/>
            <person name="Brown C.T."/>
            <person name="Hug L.A."/>
            <person name="Sharon I."/>
            <person name="Castelle C.J."/>
            <person name="Probst A.J."/>
            <person name="Thomas B.C."/>
            <person name="Singh A."/>
            <person name="Wilkins M.J."/>
            <person name="Karaoz U."/>
            <person name="Brodie E.L."/>
            <person name="Williams K.H."/>
            <person name="Hubbard S.S."/>
            <person name="Banfield J.F."/>
        </authorList>
    </citation>
    <scope>NUCLEOTIDE SEQUENCE [LARGE SCALE GENOMIC DNA]</scope>
</reference>
<proteinExistence type="predicted"/>
<organism evidence="5 6">
    <name type="scientific">Candidatus Vogelbacteria bacterium GWA1_51_14</name>
    <dbReference type="NCBI Taxonomy" id="1802435"/>
    <lineage>
        <taxon>Bacteria</taxon>
        <taxon>Candidatus Vogeliibacteriota</taxon>
    </lineage>
</organism>
<dbReference type="PANTHER" id="PTHR12526:SF510">
    <property type="entry name" value="D-INOSITOL 3-PHOSPHATE GLYCOSYLTRANSFERASE"/>
    <property type="match status" value="1"/>
</dbReference>
<keyword evidence="1" id="KW-0328">Glycosyltransferase</keyword>
<evidence type="ECO:0008006" key="7">
    <source>
        <dbReference type="Google" id="ProtNLM"/>
    </source>
</evidence>
<dbReference type="GO" id="GO:0016757">
    <property type="term" value="F:glycosyltransferase activity"/>
    <property type="evidence" value="ECO:0007669"/>
    <property type="project" value="UniProtKB-KW"/>
</dbReference>
<feature type="domain" description="Glycosyl transferase family 1" evidence="3">
    <location>
        <begin position="182"/>
        <end position="261"/>
    </location>
</feature>
<dbReference type="EMBL" id="MHTG01000018">
    <property type="protein sequence ID" value="OHA57250.1"/>
    <property type="molecule type" value="Genomic_DNA"/>
</dbReference>
<dbReference type="InterPro" id="IPR028098">
    <property type="entry name" value="Glyco_trans_4-like_N"/>
</dbReference>
<dbReference type="Gene3D" id="3.40.50.2000">
    <property type="entry name" value="Glycogen Phosphorylase B"/>
    <property type="match status" value="2"/>
</dbReference>
<dbReference type="AlphaFoldDB" id="A0A1G2Q9Q2"/>
<feature type="non-terminal residue" evidence="5">
    <location>
        <position position="266"/>
    </location>
</feature>
<dbReference type="Pfam" id="PF00534">
    <property type="entry name" value="Glycos_transf_1"/>
    <property type="match status" value="1"/>
</dbReference>
<protein>
    <recommendedName>
        <fullName evidence="7">Glycosyltransferase subfamily 4-like N-terminal domain-containing protein</fullName>
    </recommendedName>
</protein>
<dbReference type="Pfam" id="PF13439">
    <property type="entry name" value="Glyco_transf_4"/>
    <property type="match status" value="1"/>
</dbReference>